<organism evidence="1 2">
    <name type="scientific">Mycolicibacterium elephantis</name>
    <dbReference type="NCBI Taxonomy" id="81858"/>
    <lineage>
        <taxon>Bacteria</taxon>
        <taxon>Bacillati</taxon>
        <taxon>Actinomycetota</taxon>
        <taxon>Actinomycetes</taxon>
        <taxon>Mycobacteriales</taxon>
        <taxon>Mycobacteriaceae</taxon>
        <taxon>Mycolicibacterium</taxon>
    </lineage>
</organism>
<accession>A0A1X0D2V1</accession>
<dbReference type="STRING" id="81858.BST23_09400"/>
<evidence type="ECO:0000313" key="2">
    <source>
        <dbReference type="Proteomes" id="UP000192772"/>
    </source>
</evidence>
<gene>
    <name evidence="1" type="ORF">BST23_09400</name>
</gene>
<protein>
    <submittedName>
        <fullName evidence="1">Uncharacterized protein</fullName>
    </submittedName>
</protein>
<evidence type="ECO:0000313" key="1">
    <source>
        <dbReference type="EMBL" id="ORA66703.1"/>
    </source>
</evidence>
<reference evidence="1 2" key="1">
    <citation type="submission" date="2017-02" db="EMBL/GenBank/DDBJ databases">
        <title>The new phylogeny of genus Mycobacterium.</title>
        <authorList>
            <person name="Tortoli E."/>
            <person name="Trovato A."/>
            <person name="Cirillo D.M."/>
        </authorList>
    </citation>
    <scope>NUCLEOTIDE SEQUENCE [LARGE SCALE GENOMIC DNA]</scope>
    <source>
        <strain evidence="1 2">FI-09383</strain>
    </source>
</reference>
<dbReference type="AlphaFoldDB" id="A0A1X0D2V1"/>
<comment type="caution">
    <text evidence="1">The sequence shown here is derived from an EMBL/GenBank/DDBJ whole genome shotgun (WGS) entry which is preliminary data.</text>
</comment>
<proteinExistence type="predicted"/>
<dbReference type="RefSeq" id="WP_064919640.1">
    <property type="nucleotide sequence ID" value="NZ_LZHS01000045.1"/>
</dbReference>
<dbReference type="OrthoDB" id="4717578at2"/>
<dbReference type="EMBL" id="MVHP01000008">
    <property type="protein sequence ID" value="ORA66703.1"/>
    <property type="molecule type" value="Genomic_DNA"/>
</dbReference>
<dbReference type="Proteomes" id="UP000192772">
    <property type="component" value="Unassembled WGS sequence"/>
</dbReference>
<sequence length="207" mass="22731">MSDDITTTTDVFGKRYGEVLLVRNGPNGPEATVYNTFPLNDCPAELWEKLDAQAIAADNGAVAALLNGPRYWLMSSIGKRGREALERKTFGGIEMIRQATVQMASMNPAPYHVNRVDRRAVFTFDAGREVYELVDPDGRAWVMQTWSQTVDPSLSLADLPGLAARLSLPAGWTYRSRVPTSPLVVDTATEDACVTQDDLANSYSLQT</sequence>
<name>A0A1X0D2V1_9MYCO</name>